<sequence>MYRGLLASARRLSISPQLRASKLLQEVKSDPNNIDAVCTSYGWFLVPKKYVSRGWTETQLDQLLSKIPGLKSGVTISSEDPLFEKAQEEIEKWVDQTKKSDIPNPEIETASTRKKAAEQALYITQYLGNSLQRKDGAMVESRPKEERVSFTHAWNYFRSICGKEFRKEDGKIDQQAIVSKWKSMSKIEKNEYREAYMKVLQEGKEVFMGKIVTREFKDEWLKKRKASVGRGRPRKKDLEEISD</sequence>
<dbReference type="VEuPathDB" id="FungiDB:CXQ87_003798"/>
<accession>A0A2V1AD36</accession>
<comment type="caution">
    <text evidence="1">The sequence shown here is derived from an EMBL/GenBank/DDBJ whole genome shotgun (WGS) entry which is preliminary data.</text>
</comment>
<reference evidence="1 2" key="1">
    <citation type="submission" date="2017-12" db="EMBL/GenBank/DDBJ databases">
        <title>Genome Sequence of the Amphotericin B-resistant Candida duobushaemulonii strain, B09383.</title>
        <authorList>
            <person name="Chow N.A."/>
            <person name="Gade L."/>
            <person name="Batra D."/>
            <person name="Rowe L.A."/>
            <person name="Loparev V.N."/>
            <person name="Litvintseva A.P."/>
        </authorList>
    </citation>
    <scope>NUCLEOTIDE SEQUENCE [LARGE SCALE GENOMIC DNA]</scope>
    <source>
        <strain evidence="1 2">B09383</strain>
    </source>
</reference>
<dbReference type="EMBL" id="PKFP01000004">
    <property type="protein sequence ID" value="PVH15939.1"/>
    <property type="molecule type" value="Genomic_DNA"/>
</dbReference>
<dbReference type="GeneID" id="37003798"/>
<dbReference type="AlphaFoldDB" id="A0A2V1AD36"/>
<dbReference type="RefSeq" id="XP_025336879.1">
    <property type="nucleotide sequence ID" value="XM_025482261.1"/>
</dbReference>
<proteinExistence type="predicted"/>
<keyword evidence="2" id="KW-1185">Reference proteome</keyword>
<evidence type="ECO:0000313" key="1">
    <source>
        <dbReference type="EMBL" id="PVH15939.1"/>
    </source>
</evidence>
<gene>
    <name evidence="1" type="ORF">CXQ87_003798</name>
</gene>
<evidence type="ECO:0000313" key="2">
    <source>
        <dbReference type="Proteomes" id="UP000244406"/>
    </source>
</evidence>
<protein>
    <submittedName>
        <fullName evidence="1">Uncharacterized protein</fullName>
    </submittedName>
</protein>
<name>A0A2V1AD36_9ASCO</name>
<dbReference type="Proteomes" id="UP000244406">
    <property type="component" value="Unassembled WGS sequence"/>
</dbReference>
<organism evidence="1 2">
    <name type="scientific">Candidozyma duobushaemuli</name>
    <dbReference type="NCBI Taxonomy" id="1231522"/>
    <lineage>
        <taxon>Eukaryota</taxon>
        <taxon>Fungi</taxon>
        <taxon>Dikarya</taxon>
        <taxon>Ascomycota</taxon>
        <taxon>Saccharomycotina</taxon>
        <taxon>Pichiomycetes</taxon>
        <taxon>Metschnikowiaceae</taxon>
        <taxon>Candidozyma</taxon>
    </lineage>
</organism>